<feature type="signal peptide" evidence="1">
    <location>
        <begin position="1"/>
        <end position="19"/>
    </location>
</feature>
<sequence length="200" mass="21229">MMALTAYWLLELAADLAEDAPAVTRDCRAPARTPLCPNPAAPAPWTPQPQFEEPASQAAWPHLPYLDSQGHLAVPVHQFLVELVLDLLVVSPDISQEDLVDSDTVSQEATADTIIPDIMDTRCPTGVATMALATMALEVLTAFTDQALATMAPQTGAGVSKELVLLDLDKEASVLVHGSPVSLLVHLQQGLPPVPTASKQ</sequence>
<protein>
    <submittedName>
        <fullName evidence="2">Uncharacterized protein</fullName>
    </submittedName>
</protein>
<keyword evidence="1" id="KW-0732">Signal</keyword>
<dbReference type="AlphaFoldDB" id="A0A6G5A1H4"/>
<evidence type="ECO:0000313" key="2">
    <source>
        <dbReference type="EMBL" id="NIE44875.1"/>
    </source>
</evidence>
<evidence type="ECO:0000256" key="1">
    <source>
        <dbReference type="SAM" id="SignalP"/>
    </source>
</evidence>
<organism evidence="2">
    <name type="scientific">Rhipicephalus microplus</name>
    <name type="common">Cattle tick</name>
    <name type="synonym">Boophilus microplus</name>
    <dbReference type="NCBI Taxonomy" id="6941"/>
    <lineage>
        <taxon>Eukaryota</taxon>
        <taxon>Metazoa</taxon>
        <taxon>Ecdysozoa</taxon>
        <taxon>Arthropoda</taxon>
        <taxon>Chelicerata</taxon>
        <taxon>Arachnida</taxon>
        <taxon>Acari</taxon>
        <taxon>Parasitiformes</taxon>
        <taxon>Ixodida</taxon>
        <taxon>Ixodoidea</taxon>
        <taxon>Ixodidae</taxon>
        <taxon>Rhipicephalinae</taxon>
        <taxon>Rhipicephalus</taxon>
        <taxon>Boophilus</taxon>
    </lineage>
</organism>
<name>A0A6G5A1H4_RHIMP</name>
<feature type="chain" id="PRO_5026072335" evidence="1">
    <location>
        <begin position="20"/>
        <end position="200"/>
    </location>
</feature>
<proteinExistence type="predicted"/>
<dbReference type="EMBL" id="GIKN01002602">
    <property type="protein sequence ID" value="NIE44875.1"/>
    <property type="molecule type" value="Transcribed_RNA"/>
</dbReference>
<accession>A0A6G5A1H4</accession>
<reference evidence="2" key="1">
    <citation type="submission" date="2020-03" db="EMBL/GenBank/DDBJ databases">
        <title>A transcriptome and proteome of the tick Rhipicephalus microplus shaped by the genetic composition of its hosts and developmental stage.</title>
        <authorList>
            <person name="Garcia G.R."/>
            <person name="Ribeiro J.M.C."/>
            <person name="Maruyama S.R."/>
            <person name="Gardinasse L.G."/>
            <person name="Nelson K."/>
            <person name="Ferreira B.R."/>
            <person name="Andrade T.G."/>
            <person name="Santos I.K.F.M."/>
        </authorList>
    </citation>
    <scope>NUCLEOTIDE SEQUENCE</scope>
    <source>
        <strain evidence="2">NSGR</strain>
        <tissue evidence="2">Salivary glands</tissue>
    </source>
</reference>